<dbReference type="HOGENOM" id="CLU_017272_1_1_1"/>
<dbReference type="GO" id="GO:0030479">
    <property type="term" value="C:actin cortical patch"/>
    <property type="evidence" value="ECO:0007669"/>
    <property type="project" value="TreeGrafter"/>
</dbReference>
<feature type="domain" description="SPIN90/Ldb17 leucine-rich" evidence="2">
    <location>
        <begin position="232"/>
        <end position="380"/>
    </location>
</feature>
<name>A0A0C9W852_9AGAM</name>
<organism evidence="3 4">
    <name type="scientific">Hydnomerulius pinastri MD-312</name>
    <dbReference type="NCBI Taxonomy" id="994086"/>
    <lineage>
        <taxon>Eukaryota</taxon>
        <taxon>Fungi</taxon>
        <taxon>Dikarya</taxon>
        <taxon>Basidiomycota</taxon>
        <taxon>Agaricomycotina</taxon>
        <taxon>Agaricomycetes</taxon>
        <taxon>Agaricomycetidae</taxon>
        <taxon>Boletales</taxon>
        <taxon>Boletales incertae sedis</taxon>
        <taxon>Leucogyrophana</taxon>
    </lineage>
</organism>
<keyword evidence="4" id="KW-1185">Reference proteome</keyword>
<dbReference type="AlphaFoldDB" id="A0A0C9W852"/>
<dbReference type="GO" id="GO:0006897">
    <property type="term" value="P:endocytosis"/>
    <property type="evidence" value="ECO:0007669"/>
    <property type="project" value="TreeGrafter"/>
</dbReference>
<feature type="compositionally biased region" description="Pro residues" evidence="1">
    <location>
        <begin position="581"/>
        <end position="596"/>
    </location>
</feature>
<dbReference type="OrthoDB" id="445362at2759"/>
<feature type="compositionally biased region" description="Low complexity" evidence="1">
    <location>
        <begin position="604"/>
        <end position="619"/>
    </location>
</feature>
<evidence type="ECO:0000313" key="4">
    <source>
        <dbReference type="Proteomes" id="UP000053820"/>
    </source>
</evidence>
<dbReference type="InterPro" id="IPR018556">
    <property type="entry name" value="SPIN90/Ldb17_LRD"/>
</dbReference>
<dbReference type="Pfam" id="PF09431">
    <property type="entry name" value="SPIN90_LRD"/>
    <property type="match status" value="1"/>
</dbReference>
<feature type="compositionally biased region" description="Polar residues" evidence="1">
    <location>
        <begin position="447"/>
        <end position="459"/>
    </location>
</feature>
<dbReference type="PANTHER" id="PTHR13357">
    <property type="entry name" value="SH3 ADAPTER PROTEIN SPIN90 NCK INTERACTING PROTEIN WITH SH3 DOMAIN"/>
    <property type="match status" value="1"/>
</dbReference>
<reference evidence="3 4" key="1">
    <citation type="submission" date="2014-04" db="EMBL/GenBank/DDBJ databases">
        <title>Evolutionary Origins and Diversification of the Mycorrhizal Mutualists.</title>
        <authorList>
            <consortium name="DOE Joint Genome Institute"/>
            <consortium name="Mycorrhizal Genomics Consortium"/>
            <person name="Kohler A."/>
            <person name="Kuo A."/>
            <person name="Nagy L.G."/>
            <person name="Floudas D."/>
            <person name="Copeland A."/>
            <person name="Barry K.W."/>
            <person name="Cichocki N."/>
            <person name="Veneault-Fourrey C."/>
            <person name="LaButti K."/>
            <person name="Lindquist E.A."/>
            <person name="Lipzen A."/>
            <person name="Lundell T."/>
            <person name="Morin E."/>
            <person name="Murat C."/>
            <person name="Riley R."/>
            <person name="Ohm R."/>
            <person name="Sun H."/>
            <person name="Tunlid A."/>
            <person name="Henrissat B."/>
            <person name="Grigoriev I.V."/>
            <person name="Hibbett D.S."/>
            <person name="Martin F."/>
        </authorList>
    </citation>
    <scope>NUCLEOTIDE SEQUENCE [LARGE SCALE GENOMIC DNA]</scope>
    <source>
        <strain evidence="3 4">MD-312</strain>
    </source>
</reference>
<dbReference type="GO" id="GO:0071933">
    <property type="term" value="F:Arp2/3 complex binding"/>
    <property type="evidence" value="ECO:0007669"/>
    <property type="project" value="TreeGrafter"/>
</dbReference>
<feature type="compositionally biased region" description="Polar residues" evidence="1">
    <location>
        <begin position="535"/>
        <end position="546"/>
    </location>
</feature>
<dbReference type="GO" id="GO:0051666">
    <property type="term" value="P:actin cortical patch localization"/>
    <property type="evidence" value="ECO:0007669"/>
    <property type="project" value="TreeGrafter"/>
</dbReference>
<evidence type="ECO:0000259" key="2">
    <source>
        <dbReference type="Pfam" id="PF09431"/>
    </source>
</evidence>
<feature type="region of interest" description="Disordered" evidence="1">
    <location>
        <begin position="447"/>
        <end position="637"/>
    </location>
</feature>
<dbReference type="Proteomes" id="UP000053820">
    <property type="component" value="Unassembled WGS sequence"/>
</dbReference>
<dbReference type="InterPro" id="IPR030125">
    <property type="entry name" value="SPIN90/Ldb17"/>
</dbReference>
<evidence type="ECO:0000256" key="1">
    <source>
        <dbReference type="SAM" id="MobiDB-lite"/>
    </source>
</evidence>
<proteinExistence type="predicted"/>
<sequence>MMVQTLNSEVNLLAEDDFGIIYFIENAQQFWSELDDVLRLPSDGSATLSMLDTTLRRFISLCASYHEQYLQSPLQLEHACQLLLDSELFTFHSERMCELAIGEVQSKTDPHWQLMVYNILLFWGRRQSAFLRNQKRWQPLIPLLMDHILVEIDPDTEDIYLGAGSSSSGHGSRSSIIMGPIVIEAKLRRLSARLLYEVCRVQKLSEQDLRVFSDTFIDNLFELVEQTRFMPDDSFNYSVIKLIVALNEQFMVAGLTGTAQTQGKAPEVRNRVMEVLISRLGSSKTFGENMIFMLNRASRSAEDLCMQLLVLKLLYILFTHKATSEYFYTNDLCVLVDVFLRELVDLDDESESLRHTYLRVLHPLLTKTQLRDIPYKRPQIVMALESLTQNANIRDINPTTKRLVERCLSGEWCVQLRKTSFDKDLLNSQNTPRQGSPSHDILASTTQDAISPSQPSVSANLERASDSTFPAVPKLKHLKSSRSVENLKGPLSPKSPPLRSATEGFRRPSTDSAKSLGGVASATAIVPKRREKSGSVDNGSLLSQQAEKIFLVKDHPHPPPSPGASSLPPNSSTLAQKTRRPPPPPPTRRKPPPLPPVGKTHGGAIITAIASSASSPALSQFGKSSRTLSSDLPPSAS</sequence>
<feature type="compositionally biased region" description="Polar residues" evidence="1">
    <location>
        <begin position="621"/>
        <end position="637"/>
    </location>
</feature>
<accession>A0A0C9W852</accession>
<evidence type="ECO:0000313" key="3">
    <source>
        <dbReference type="EMBL" id="KIJ63583.1"/>
    </source>
</evidence>
<dbReference type="EMBL" id="KN839850">
    <property type="protein sequence ID" value="KIJ63583.1"/>
    <property type="molecule type" value="Genomic_DNA"/>
</dbReference>
<dbReference type="PANTHER" id="PTHR13357:SF1">
    <property type="entry name" value="NCK-INTERACTING PROTEIN WITH SH3 DOMAIN"/>
    <property type="match status" value="1"/>
</dbReference>
<feature type="compositionally biased region" description="Low complexity" evidence="1">
    <location>
        <begin position="563"/>
        <end position="572"/>
    </location>
</feature>
<gene>
    <name evidence="3" type="ORF">HYDPIDRAFT_182204</name>
</gene>
<protein>
    <recommendedName>
        <fullName evidence="2">SPIN90/Ldb17 leucine-rich domain-containing protein</fullName>
    </recommendedName>
</protein>
<dbReference type="GO" id="GO:0000147">
    <property type="term" value="P:actin cortical patch assembly"/>
    <property type="evidence" value="ECO:0007669"/>
    <property type="project" value="TreeGrafter"/>
</dbReference>